<feature type="domain" description="Dynamin GTPase" evidence="1">
    <location>
        <begin position="3"/>
        <end position="269"/>
    </location>
</feature>
<dbReference type="EMBL" id="JAQQWP010000002">
    <property type="protein sequence ID" value="KAK8130664.1"/>
    <property type="molecule type" value="Genomic_DNA"/>
</dbReference>
<dbReference type="GO" id="GO:0008017">
    <property type="term" value="F:microtubule binding"/>
    <property type="evidence" value="ECO:0007669"/>
    <property type="project" value="TreeGrafter"/>
</dbReference>
<dbReference type="GO" id="GO:0016020">
    <property type="term" value="C:membrane"/>
    <property type="evidence" value="ECO:0007669"/>
    <property type="project" value="TreeGrafter"/>
</dbReference>
<dbReference type="Pfam" id="PF00350">
    <property type="entry name" value="Dynamin_N"/>
    <property type="match status" value="1"/>
</dbReference>
<dbReference type="PANTHER" id="PTHR11566">
    <property type="entry name" value="DYNAMIN"/>
    <property type="match status" value="1"/>
</dbReference>
<sequence>MDMEEDNQAVDLGPIATIDKLRKLNVGTLVPLPQLVAVGYESSEKILVLENITGFSFPCGVGLYDFCTTEITCRPASELRITISIIPRPNADEQVKRQLLDFKHELPDVDGMNVVHIFKKAEVVMGIRMSEPDNMGNGRSAVSQDILKIEICGPQQDILTVINIPDISRTAKPGITSDSDIALVNDMAKSYMNDRRTTILAIAPSNVEFATPEILKLTETADPSGARTMVILTKPDLATLASRWEMFNVILGKEKERDLKLGYHIVKNR</sequence>
<dbReference type="GO" id="GO:0003924">
    <property type="term" value="F:GTPase activity"/>
    <property type="evidence" value="ECO:0007669"/>
    <property type="project" value="InterPro"/>
</dbReference>
<dbReference type="SUPFAM" id="SSF52540">
    <property type="entry name" value="P-loop containing nucleoside triphosphate hydrolases"/>
    <property type="match status" value="1"/>
</dbReference>
<dbReference type="AlphaFoldDB" id="A0AAW0R9V7"/>
<dbReference type="GO" id="GO:0006897">
    <property type="term" value="P:endocytosis"/>
    <property type="evidence" value="ECO:0007669"/>
    <property type="project" value="TreeGrafter"/>
</dbReference>
<dbReference type="GO" id="GO:0016559">
    <property type="term" value="P:peroxisome fission"/>
    <property type="evidence" value="ECO:0007669"/>
    <property type="project" value="TreeGrafter"/>
</dbReference>
<keyword evidence="3" id="KW-1185">Reference proteome</keyword>
<dbReference type="PANTHER" id="PTHR11566:SF215">
    <property type="entry name" value="DYNAMIN GTPASE"/>
    <property type="match status" value="1"/>
</dbReference>
<dbReference type="GO" id="GO:0005874">
    <property type="term" value="C:microtubule"/>
    <property type="evidence" value="ECO:0007669"/>
    <property type="project" value="TreeGrafter"/>
</dbReference>
<dbReference type="GO" id="GO:0048312">
    <property type="term" value="P:intracellular distribution of mitochondria"/>
    <property type="evidence" value="ECO:0007669"/>
    <property type="project" value="TreeGrafter"/>
</dbReference>
<protein>
    <recommendedName>
        <fullName evidence="1">Dynamin GTPase domain-containing protein</fullName>
    </recommendedName>
</protein>
<dbReference type="GO" id="GO:0005739">
    <property type="term" value="C:mitochondrion"/>
    <property type="evidence" value="ECO:0007669"/>
    <property type="project" value="TreeGrafter"/>
</dbReference>
<dbReference type="GO" id="GO:0005525">
    <property type="term" value="F:GTP binding"/>
    <property type="evidence" value="ECO:0007669"/>
    <property type="project" value="InterPro"/>
</dbReference>
<proteinExistence type="predicted"/>
<name>A0AAW0R9V7_9PEZI</name>
<comment type="caution">
    <text evidence="2">The sequence shown here is derived from an EMBL/GenBank/DDBJ whole genome shotgun (WGS) entry which is preliminary data.</text>
</comment>
<dbReference type="InterPro" id="IPR045063">
    <property type="entry name" value="Dynamin_N"/>
</dbReference>
<gene>
    <name evidence="2" type="ORF">PG999_003044</name>
</gene>
<organism evidence="2 3">
    <name type="scientific">Apiospora kogelbergensis</name>
    <dbReference type="NCBI Taxonomy" id="1337665"/>
    <lineage>
        <taxon>Eukaryota</taxon>
        <taxon>Fungi</taxon>
        <taxon>Dikarya</taxon>
        <taxon>Ascomycota</taxon>
        <taxon>Pezizomycotina</taxon>
        <taxon>Sordariomycetes</taxon>
        <taxon>Xylariomycetidae</taxon>
        <taxon>Amphisphaeriales</taxon>
        <taxon>Apiosporaceae</taxon>
        <taxon>Apiospora</taxon>
    </lineage>
</organism>
<dbReference type="InterPro" id="IPR027417">
    <property type="entry name" value="P-loop_NTPase"/>
</dbReference>
<evidence type="ECO:0000259" key="1">
    <source>
        <dbReference type="SMART" id="SM00053"/>
    </source>
</evidence>
<evidence type="ECO:0000313" key="2">
    <source>
        <dbReference type="EMBL" id="KAK8130664.1"/>
    </source>
</evidence>
<dbReference type="GO" id="GO:0000266">
    <property type="term" value="P:mitochondrial fission"/>
    <property type="evidence" value="ECO:0007669"/>
    <property type="project" value="TreeGrafter"/>
</dbReference>
<dbReference type="InterPro" id="IPR022812">
    <property type="entry name" value="Dynamin"/>
</dbReference>
<reference evidence="2 3" key="1">
    <citation type="submission" date="2023-01" db="EMBL/GenBank/DDBJ databases">
        <title>Analysis of 21 Apiospora genomes using comparative genomics revels a genus with tremendous synthesis potential of carbohydrate active enzymes and secondary metabolites.</title>
        <authorList>
            <person name="Sorensen T."/>
        </authorList>
    </citation>
    <scope>NUCLEOTIDE SEQUENCE [LARGE SCALE GENOMIC DNA]</scope>
    <source>
        <strain evidence="2 3">CBS 117206</strain>
    </source>
</reference>
<accession>A0AAW0R9V7</accession>
<dbReference type="InterPro" id="IPR001401">
    <property type="entry name" value="Dynamin_GTPase"/>
</dbReference>
<evidence type="ECO:0000313" key="3">
    <source>
        <dbReference type="Proteomes" id="UP001392437"/>
    </source>
</evidence>
<dbReference type="Proteomes" id="UP001392437">
    <property type="component" value="Unassembled WGS sequence"/>
</dbReference>
<dbReference type="Gene3D" id="3.40.50.300">
    <property type="entry name" value="P-loop containing nucleotide triphosphate hydrolases"/>
    <property type="match status" value="1"/>
</dbReference>
<dbReference type="PRINTS" id="PR00195">
    <property type="entry name" value="DYNAMIN"/>
</dbReference>
<dbReference type="SMART" id="SM00053">
    <property type="entry name" value="DYNc"/>
    <property type="match status" value="1"/>
</dbReference>